<evidence type="ECO:0000256" key="1">
    <source>
        <dbReference type="SAM" id="Phobius"/>
    </source>
</evidence>
<dbReference type="PANTHER" id="PTHR35519">
    <property type="entry name" value="MEMBRANE PROTEINS"/>
    <property type="match status" value="1"/>
</dbReference>
<gene>
    <name evidence="2" type="ORF">B0I27_11378</name>
</gene>
<dbReference type="Proteomes" id="UP000238034">
    <property type="component" value="Unassembled WGS sequence"/>
</dbReference>
<name>A0A2T0TTA1_9SPHI</name>
<keyword evidence="1" id="KW-0812">Transmembrane</keyword>
<keyword evidence="3" id="KW-1185">Reference proteome</keyword>
<dbReference type="EMBL" id="PVTH01000013">
    <property type="protein sequence ID" value="PRY48895.1"/>
    <property type="molecule type" value="Genomic_DNA"/>
</dbReference>
<dbReference type="InterPro" id="IPR025187">
    <property type="entry name" value="DUF4112"/>
</dbReference>
<reference evidence="2 3" key="1">
    <citation type="submission" date="2018-03" db="EMBL/GenBank/DDBJ databases">
        <title>Genomic Encyclopedia of Type Strains, Phase III (KMG-III): the genomes of soil and plant-associated and newly described type strains.</title>
        <authorList>
            <person name="Whitman W."/>
        </authorList>
    </citation>
    <scope>NUCLEOTIDE SEQUENCE [LARGE SCALE GENOMIC DNA]</scope>
    <source>
        <strain evidence="2 3">CGMCC 1.9313</strain>
    </source>
</reference>
<organism evidence="2 3">
    <name type="scientific">Arcticibacter pallidicorallinus</name>
    <dbReference type="NCBI Taxonomy" id="1259464"/>
    <lineage>
        <taxon>Bacteria</taxon>
        <taxon>Pseudomonadati</taxon>
        <taxon>Bacteroidota</taxon>
        <taxon>Sphingobacteriia</taxon>
        <taxon>Sphingobacteriales</taxon>
        <taxon>Sphingobacteriaceae</taxon>
        <taxon>Arcticibacter</taxon>
    </lineage>
</organism>
<evidence type="ECO:0000313" key="3">
    <source>
        <dbReference type="Proteomes" id="UP000238034"/>
    </source>
</evidence>
<dbReference type="AlphaFoldDB" id="A0A2T0TTA1"/>
<comment type="caution">
    <text evidence="2">The sequence shown here is derived from an EMBL/GenBank/DDBJ whole genome shotgun (WGS) entry which is preliminary data.</text>
</comment>
<dbReference type="RefSeq" id="WP_245925536.1">
    <property type="nucleotide sequence ID" value="NZ_PVTH01000013.1"/>
</dbReference>
<accession>A0A2T0TTA1</accession>
<dbReference type="Pfam" id="PF13430">
    <property type="entry name" value="DUF4112"/>
    <property type="match status" value="1"/>
</dbReference>
<evidence type="ECO:0000313" key="2">
    <source>
        <dbReference type="EMBL" id="PRY48895.1"/>
    </source>
</evidence>
<keyword evidence="1" id="KW-0472">Membrane</keyword>
<sequence length="157" mass="17813">MERRESLQPANRLIWVERLARLLDNQFRIPGTKFRFGLDPILNLVPVLGDMSGFLLSTAMFATILKHGISPKLAILMALNIIVDTVIGAIPLIGNIFDFYYKSNVRNMRLLREHYEEGRHQGSGWGLIAVILLVFFAVVAAILYFLLMASVWVLSRI</sequence>
<feature type="transmembrane region" description="Helical" evidence="1">
    <location>
        <begin position="41"/>
        <end position="61"/>
    </location>
</feature>
<dbReference type="PANTHER" id="PTHR35519:SF2">
    <property type="entry name" value="PH DOMAIN PROTEIN"/>
    <property type="match status" value="1"/>
</dbReference>
<proteinExistence type="predicted"/>
<protein>
    <submittedName>
        <fullName evidence="2">Uncharacterized protein DUF4112</fullName>
    </submittedName>
</protein>
<keyword evidence="1" id="KW-1133">Transmembrane helix</keyword>
<feature type="transmembrane region" description="Helical" evidence="1">
    <location>
        <begin position="125"/>
        <end position="154"/>
    </location>
</feature>
<feature type="transmembrane region" description="Helical" evidence="1">
    <location>
        <begin position="73"/>
        <end position="97"/>
    </location>
</feature>